<gene>
    <name evidence="1" type="ORF">DERP_008897</name>
</gene>
<evidence type="ECO:0000313" key="2">
    <source>
        <dbReference type="Proteomes" id="UP000887458"/>
    </source>
</evidence>
<name>A0ABQ8JNB6_DERPT</name>
<reference evidence="1 2" key="1">
    <citation type="journal article" date="2018" name="J. Allergy Clin. Immunol.">
        <title>High-quality assembly of Dermatophagoides pteronyssinus genome and transcriptome reveals a wide range of novel allergens.</title>
        <authorList>
            <person name="Liu X.Y."/>
            <person name="Yang K.Y."/>
            <person name="Wang M.Q."/>
            <person name="Kwok J.S."/>
            <person name="Zeng X."/>
            <person name="Yang Z."/>
            <person name="Xiao X.J."/>
            <person name="Lau C.P."/>
            <person name="Li Y."/>
            <person name="Huang Z.M."/>
            <person name="Ba J.G."/>
            <person name="Yim A.K."/>
            <person name="Ouyang C.Y."/>
            <person name="Ngai S.M."/>
            <person name="Chan T.F."/>
            <person name="Leung E.L."/>
            <person name="Liu L."/>
            <person name="Liu Z.G."/>
            <person name="Tsui S.K."/>
        </authorList>
    </citation>
    <scope>NUCLEOTIDE SEQUENCE [LARGE SCALE GENOMIC DNA]</scope>
    <source>
        <strain evidence="1">Derp</strain>
    </source>
</reference>
<comment type="caution">
    <text evidence="1">The sequence shown here is derived from an EMBL/GenBank/DDBJ whole genome shotgun (WGS) entry which is preliminary data.</text>
</comment>
<dbReference type="Proteomes" id="UP000887458">
    <property type="component" value="Unassembled WGS sequence"/>
</dbReference>
<proteinExistence type="predicted"/>
<keyword evidence="2" id="KW-1185">Reference proteome</keyword>
<reference evidence="1 2" key="2">
    <citation type="journal article" date="2022" name="Mol. Biol. Evol.">
        <title>Comparative Genomics Reveals Insights into the Divergent Evolution of Astigmatic Mites and Household Pest Adaptations.</title>
        <authorList>
            <person name="Xiong Q."/>
            <person name="Wan A.T."/>
            <person name="Liu X."/>
            <person name="Fung C.S."/>
            <person name="Xiao X."/>
            <person name="Malainual N."/>
            <person name="Hou J."/>
            <person name="Wang L."/>
            <person name="Wang M."/>
            <person name="Yang K.Y."/>
            <person name="Cui Y."/>
            <person name="Leung E.L."/>
            <person name="Nong W."/>
            <person name="Shin S.K."/>
            <person name="Au S.W."/>
            <person name="Jeong K.Y."/>
            <person name="Chew F.T."/>
            <person name="Hui J.H."/>
            <person name="Leung T.F."/>
            <person name="Tungtrongchitr A."/>
            <person name="Zhong N."/>
            <person name="Liu Z."/>
            <person name="Tsui S.K."/>
        </authorList>
    </citation>
    <scope>NUCLEOTIDE SEQUENCE [LARGE SCALE GENOMIC DNA]</scope>
    <source>
        <strain evidence="1">Derp</strain>
    </source>
</reference>
<protein>
    <submittedName>
        <fullName evidence="1">Uncharacterized protein</fullName>
    </submittedName>
</protein>
<accession>A0ABQ8JNB6</accession>
<organism evidence="1 2">
    <name type="scientific">Dermatophagoides pteronyssinus</name>
    <name type="common">European house dust mite</name>
    <dbReference type="NCBI Taxonomy" id="6956"/>
    <lineage>
        <taxon>Eukaryota</taxon>
        <taxon>Metazoa</taxon>
        <taxon>Ecdysozoa</taxon>
        <taxon>Arthropoda</taxon>
        <taxon>Chelicerata</taxon>
        <taxon>Arachnida</taxon>
        <taxon>Acari</taxon>
        <taxon>Acariformes</taxon>
        <taxon>Sarcoptiformes</taxon>
        <taxon>Astigmata</taxon>
        <taxon>Psoroptidia</taxon>
        <taxon>Analgoidea</taxon>
        <taxon>Pyroglyphidae</taxon>
        <taxon>Dermatophagoidinae</taxon>
        <taxon>Dermatophagoides</taxon>
    </lineage>
</organism>
<dbReference type="EMBL" id="NJHN03000030">
    <property type="protein sequence ID" value="KAH9424049.1"/>
    <property type="molecule type" value="Genomic_DNA"/>
</dbReference>
<sequence length="59" mass="7128">MNFIFFSTIHPFKFHLVGSNEKIEKDYYFDANEFSFYIITKNNLYNLETRDYELSLTTG</sequence>
<evidence type="ECO:0000313" key="1">
    <source>
        <dbReference type="EMBL" id="KAH9424049.1"/>
    </source>
</evidence>